<feature type="compositionally biased region" description="Polar residues" evidence="1">
    <location>
        <begin position="144"/>
        <end position="161"/>
    </location>
</feature>
<dbReference type="Gene3D" id="3.10.570.10">
    <property type="entry name" value="sex pheromone staph- cam373 precursor domain"/>
    <property type="match status" value="1"/>
</dbReference>
<dbReference type="PIRSF" id="PIRSF012509">
    <property type="entry name" value="CamS"/>
    <property type="match status" value="1"/>
</dbReference>
<dbReference type="CDD" id="cd13441">
    <property type="entry name" value="CamS_repeat_1"/>
    <property type="match status" value="1"/>
</dbReference>
<dbReference type="CDD" id="cd13440">
    <property type="entry name" value="CamS_repeat_2"/>
    <property type="match status" value="1"/>
</dbReference>
<dbReference type="AlphaFoldDB" id="A0A5B7Y0Z1"/>
<accession>A0A5B7Y0Z1</accession>
<feature type="region of interest" description="Disordered" evidence="1">
    <location>
        <begin position="140"/>
        <end position="162"/>
    </location>
</feature>
<proteinExistence type="predicted"/>
<reference evidence="2 3" key="1">
    <citation type="submission" date="2018-07" db="EMBL/GenBank/DDBJ databases">
        <authorList>
            <person name="Feyereisen M."/>
        </authorList>
    </citation>
    <scope>NUCLEOTIDE SEQUENCE [LARGE SCALE GENOMIC DNA]</scope>
    <source>
        <strain evidence="2 3">UCCLBBS449</strain>
    </source>
</reference>
<evidence type="ECO:0000313" key="3">
    <source>
        <dbReference type="Proteomes" id="UP000307074"/>
    </source>
</evidence>
<feature type="compositionally biased region" description="Low complexity" evidence="1">
    <location>
        <begin position="49"/>
        <end position="59"/>
    </location>
</feature>
<evidence type="ECO:0000313" key="2">
    <source>
        <dbReference type="EMBL" id="QCZ53685.1"/>
    </source>
</evidence>
<gene>
    <name evidence="2" type="ORF">UCCLBBS449_1754</name>
</gene>
<dbReference type="Pfam" id="PF07537">
    <property type="entry name" value="CamS"/>
    <property type="match status" value="1"/>
</dbReference>
<dbReference type="Proteomes" id="UP000307074">
    <property type="component" value="Chromosome"/>
</dbReference>
<dbReference type="InterPro" id="IPR011426">
    <property type="entry name" value="CamS"/>
</dbReference>
<name>A0A5B7Y0Z1_LEVBR</name>
<sequence length="402" mass="44119">MKRNCKQPWMKRNDDFRRKQVVKRLRTFIALAAVPLFLAACGNLSSSSISGTSGTSKSSNTQLTGQSSDGDYEGVIKSGHYQTSKSRGVTNSQDSGNTYNVKSFENGMLGVSKKVFSTKSYVFQEGQYLSSSTVQNWLDRKTKSNPTGLNPKSNGSTSPTKRNPVYIQALEEQDYMTQKNNKLSLGGVTIGIAVNSVDYYKKTQYGATYETKITKAEGEAYAKKAANTVLKRLRKKSALKNVPIVIAIYRQASNDSLVGGNFIAYSENKGSATTVSKWNALSEKNYVFPIESGSSSPNSNDETSFTNFKSQVENFFPNLSGVTAQAHYSGNTLTGMHVNITTQFYSQTEIISFTQYLQTAAQKYLPSSVPIDITVSSTDSVQSFLSRSSGAKKFTSHVFNSY</sequence>
<evidence type="ECO:0008006" key="4">
    <source>
        <dbReference type="Google" id="ProtNLM"/>
    </source>
</evidence>
<feature type="compositionally biased region" description="Polar residues" evidence="1">
    <location>
        <begin position="80"/>
        <end position="97"/>
    </location>
</feature>
<dbReference type="EMBL" id="CP031198">
    <property type="protein sequence ID" value="QCZ53685.1"/>
    <property type="molecule type" value="Genomic_DNA"/>
</dbReference>
<protein>
    <recommendedName>
        <fullName evidence="4">CamS family sex pheromone protein</fullName>
    </recommendedName>
</protein>
<feature type="region of interest" description="Disordered" evidence="1">
    <location>
        <begin position="49"/>
        <end position="97"/>
    </location>
</feature>
<organism evidence="2 3">
    <name type="scientific">Levilactobacillus brevis</name>
    <name type="common">Lactobacillus brevis</name>
    <dbReference type="NCBI Taxonomy" id="1580"/>
    <lineage>
        <taxon>Bacteria</taxon>
        <taxon>Bacillati</taxon>
        <taxon>Bacillota</taxon>
        <taxon>Bacilli</taxon>
        <taxon>Lactobacillales</taxon>
        <taxon>Lactobacillaceae</taxon>
        <taxon>Levilactobacillus</taxon>
    </lineage>
</organism>
<feature type="compositionally biased region" description="Polar residues" evidence="1">
    <location>
        <begin position="60"/>
        <end position="69"/>
    </location>
</feature>
<evidence type="ECO:0000256" key="1">
    <source>
        <dbReference type="SAM" id="MobiDB-lite"/>
    </source>
</evidence>